<keyword evidence="2" id="KW-0378">Hydrolase</keyword>
<dbReference type="GO" id="GO:0004185">
    <property type="term" value="F:serine-type carboxypeptidase activity"/>
    <property type="evidence" value="ECO:0000318"/>
    <property type="project" value="GO_Central"/>
</dbReference>
<dbReference type="SUPFAM" id="SSF53474">
    <property type="entry name" value="alpha/beta-Hydrolases"/>
    <property type="match status" value="8"/>
</dbReference>
<comment type="similarity">
    <text evidence="1 2">Belongs to the peptidase S10 family.</text>
</comment>
<gene>
    <name evidence="4" type="primary">WBGene00116593</name>
</gene>
<keyword evidence="2" id="KW-0645">Protease</keyword>
<evidence type="ECO:0000313" key="5">
    <source>
        <dbReference type="Proteomes" id="UP000005239"/>
    </source>
</evidence>
<dbReference type="FunFam" id="3.40.50.1820:FF:000222">
    <property type="entry name" value="Carboxypeptidase"/>
    <property type="match status" value="3"/>
</dbReference>
<feature type="compositionally biased region" description="Polar residues" evidence="3">
    <location>
        <begin position="4029"/>
        <end position="4038"/>
    </location>
</feature>
<accession>A0A8R1UKN0</accession>
<reference evidence="4" key="2">
    <citation type="submission" date="2022-06" db="UniProtKB">
        <authorList>
            <consortium name="EnsemblMetazoa"/>
        </authorList>
    </citation>
    <scope>IDENTIFICATION</scope>
    <source>
        <strain evidence="4">PS312</strain>
    </source>
</reference>
<dbReference type="FunFam" id="3.40.50.1820:FF:000540">
    <property type="entry name" value="Carboxypeptidase"/>
    <property type="match status" value="2"/>
</dbReference>
<keyword evidence="5" id="KW-1185">Reference proteome</keyword>
<evidence type="ECO:0000256" key="2">
    <source>
        <dbReference type="RuleBase" id="RU361156"/>
    </source>
</evidence>
<evidence type="ECO:0000313" key="4">
    <source>
        <dbReference type="EnsemblMetazoa" id="PPA27039.1"/>
    </source>
</evidence>
<dbReference type="FunFam" id="3.40.50.1820:FF:001081">
    <property type="entry name" value="Carboxypeptidase"/>
    <property type="match status" value="1"/>
</dbReference>
<dbReference type="PROSITE" id="PS00131">
    <property type="entry name" value="CARBOXYPEPT_SER_SER"/>
    <property type="match status" value="7"/>
</dbReference>
<dbReference type="Gene3D" id="3.40.50.1820">
    <property type="entry name" value="alpha/beta hydrolase"/>
    <property type="match status" value="9"/>
</dbReference>
<dbReference type="FunFam" id="3.40.50.1820:FF:001161">
    <property type="entry name" value="Carboxypeptidase"/>
    <property type="match status" value="1"/>
</dbReference>
<sequence>MRSSTFIFVVAIVAIAMAANKVSDQVGDLPGQMFEVNFNHYSGFLDASEGNHLHYWLLESQSKPETAPLVLWLNGGPGCSSLGGLFTEHGPFHPTADGEHLQENVFSWNKAANMLYLESPRGVGYSYRDKTAPEDTEFNDDKTASDAVLALKSFYRAYPEYNDREFFVTGESYGGVYVPTLIDALIQELQKEDNDMLMNLIGFAIGNGEMDEIDQKQQKCADSIVNFGFDLVWNTTNNVYNTYQDCYTRDGTAAKATKKVRASSRTLNLFTNYEEPFLDQGSLNNVYSTDAMNTFQCYMGDATEKYLNIPAVRQALHIPDTLPYWVDCNDDINEIYYHQQNNDTGPVFDSIINSGYPIRSLLFNGDVDMACNFMGDQWFIERMANRNNIPATIAYRNWDYTRAKGMLPRGAGFAKRFARDNITIDMLTVKGAGHYVPTDRPGPALQMIVNFFNGVEDYSKSIDVSLAAAPLLQEYQPLPTKPLSRKEADRVYDLPGVTFETNFKQYAGYMSGVKGDYIHYWLHESQRSVEKDPLVLWLTGGPGCSGYSALFTENGPFHPNRDGQTLYENVFSWNKVANLLFVESPRNVGFSTQNYTENPDRTYDDEKAYLYYVLKDFMEVFPEYKGRPFYITGESYAGIYIPSTASLLVDKITAGEFPDLNFKGIAIGNGQLSAVIQVNAALQMQYYHGAYGKAEHDALMECCPKSDHPGNPEYFEFCDFTPYITINKVGNVVSKHLTDKCGQLVAKYGQALVFGGPQDVYNLYQSCYEPGQAGNGRPNLKKPIYADPNFVDQAVRNFLLVSHEGSDAADGFLCWMDDATQAYLNLPEVQAAIHVRDDSVIAWENCKNSVSGSYNRDHNDTTVFFDNIISKNYPLRVLIYNGDIDSACNFLGDQWFVEKLAGEYELPLVEERHPWRYLTQIAGYTQRWKKDQFTIDVMTVKGAGHFVPSDRPGPALQMLSAFLDDVSYDTPINTNLAPLKENYATEEEIGQRDGGLQKPAPAKTVVRAKRATADRPDPPANTCNPAKDQITALPGLTFDFTANQYSGFLNPSKGNYLFYWLIEHDSEPDNKPLILWLNGGPGCSSLNGLMQELGPFLNNKDGETLYENVFSWHKVANILFLEAPRDVGYSYRASDGDEATADLYNDDLTAQDNVDALIKFFDCHQNYTNRPFFLMGESYGGVYVPTFTDLLLKGIVKGEIKDIDFQGIAIGNGELSTIQQINSAVSLTYFRGIHGKEDYDKLAQCATDADGPMSYYDWTKYITIDDKGNAHPKNPDSSTLEGYCGVEVVRQGFTDVWESGNDVYNTYQDCYVRNPLFKKTDGLNRNESRRVKRDAAVDRPVSYDPFIDEAKRMNYDSTDASGGYYCYDGMTPYLNRQDVRDALHIPPWVTKQWEGCNIEMNEKYYVQQHPDTSDIFKSIFDTVDSDPTRKFRVLIYNGDTDMACQFLGDQWHDFFYYPSTTASENGGYAKTFNYNNGKVIVDLLTVKGAGHLVPIDRPGPAMQVINNFVLHNGDWNHALYKDISIDRKPLLDKFYGDNSDTFNRRQKDEIREQIPGVTWTPNFDQHAGYLQASKGNELFYWLIEAQNATESTPIALWLNGGPGCSSLGGMMLENGPYRPNPDGRTVYENVYAWNKAAHILYIDSPRNVGFSFQDTTQNTNNKFDDDQTVSDLYIALEDFFLAHPNYAQTEFYITGESYGGLHVSLLTQYLVQKIKAGQSKINLKGMVVANGQVSNSMKMRSDPAFRYFHGLMGKDQYDALTDCCPGADAANSDVKGGLYCHFDEYFDPITMEPLKDLNANDTECAQKLQDAFSMSDDWYNKNEVTNIYQDCYTQPSGVAGNNLDPTSTDAQGGFQCYMNSAAEAYLSQELVQRVIHVSSQRSNVDVPHRPNAKPNTKWQFCTDKVNMEFMTLYSDVTAPMEAILNSGLNLRVLFYNGDVNLADTFVQTQWFAEAFGHDHKLDESAYCPWWHRGVMAGYKQRFSNKEFTFDIMTVKGAGHYVATDRPGPALQMIGAFLRNEDYDSPIPYSLDRQELLPQYRRETLSADKISDQVGLLPGQMFEANFKHYSGYLDASEGNHLHYWQVYSYNYFVCWLLESQAAPSTAPLVLWLNGEPGCSSLGGLFTEHGPFHPTPDGEHLQENVFSWNKVANMLYLESPRAVGFSYRDSSAPEDNEYNDDKTASDVVIALKSFFRAFPEYANRDFYVTGESYGGVYVPTLVDALIKELQMEGNDLPMNLIGFAIGNGEMDEMDQINSAIDLNYFRGIIGKEYAIIKHQDCANLIVRFGFDLVWNSTNDVYNTYQDCYVDDTSSVQAAKKIRASSRTLNLFSNYEEPFLDQGSFTNDRSTDAMNSFQCYMGDATKKYLNIPEVRQALHIPAIVSKWVDCKDEINEVYYKQQHNDTGQVFDSIINSGHPIRVLLFNGDVDMACNFMGDQWFIEKMAKRNEIPAITDYHQWDYTRAPGFLPRGGGFAKRFAKDSIVIDMLTVKGAGHYVPTDRPGPALQMIANFFKGVDYSQPLGTSLEPSRLFAEFQQEQAKTLTRKEADRIYDLPGFTFEINFKQYAGYLNGAKGNYIHYWFVESQRSAENDPLVLWLTGGPGCSGYNAFLTENGPFHPNRDGETLFENVFSWNKVSNVIFVESPRGVGFSFQNTTENPDKEYDDDRTAEDLYFILKDFIEEGEFPDLNFQGIAIGNGVVSSIIEVNAALQMQYFHGAYGKVGGNVRPKDAKDKCSLLVAQYGQRLIFHGPQDVYNLYQSCYEPGQAGNTRPNLKKPVYADPEFVDQALLVSHESSDPEDGFLCWMDDATHTYLNLPEVKAALHVSENYRFVWEKCSKKYPLRVLIYNGDVDSNCNFLGAQWFVENLAADQNIPLVQDRNSWRYRGQIAGYKQQFHKDDFTVDLLTVKGAGHFVPSDRPGPALQMISAFLDNVPYGTAINVQLAPLKEGFAVEEDIGQRDGGILKEAETIVRAKRAPPDLPAPPNTCNQAKDLITKLPGLTFDFTAKQFSGFLNPSKGNYLHYWLIEHESDPDNCPLILWLNGGPGCSSLTGLLQELGPFLNNKDGETLYDNVFSWHKVANIFFLEAPRDVGFSYRANDGDETTVNDYNDDLTAEDNLNALVQFFACHQNYQNRPFYIIGESYGGVYVPTLSDLLLKKIVKGEIVNIDFQGIAIGNGELSVIQQINSAVSLTYFRGIHGKEDYDKLTRCAEDTVGPMTYYDWTRYITIDDKGNAIPKYSDNTTLEGFCGAEIVRQGFTDVWESGNDVYNTYQDCYVQNPLSNKRSGSRRVKRDAAVDRPIKYSPFIDEAKRMNYDSTDSSGGYYCYDGMTPYLNRKDVRDALHIPDWVTKKWEGCNIEINEKYYVQQHPDTSDVFKSIFATVDEDPERQFRILIYNGDTDMACQFLGDQWFTEKLASDTGMDTVKYFSSWKYQQLRDSQSSEHGGYVKTFDYNNGSVIVDVLTIKGAGHMVPIDRPGPILQVINNFVHHNGDWDHGLYTDIKIDRKPLLDKYYGDNSDPYSRRQKDMVREELLGVTWTPNFTQHAGPNPDGRTVYENVFSWNKAAHMLYIDSPRNVGFSFGKHVKDDEYSDTKTISDLYLALEDFFLAYPNFANKEFFVTGESYGGIYVPTLTAHLVDKIKSGSSKINLKGMAVGNGEVSMIMAMRSAPAFNYFHGLIGKDDYDALADCCPASDDTKSDVKGKMYCHFDDYFASPFSYDPKPGMNDHDVACHKKVVKSYTNYGQEWNDKNDVYNIYQDCYTQPDLNFQPASAKAKRFNATTSGRSLRSSDLPTQNSVEASNLDPLSTDSQGGLRCYMIDAAQAYLSQRLVRKAIHVADLVKGWQFCNDHIGSIYKQEYPDVNPQMETILNSGLGLRVLFYNGDADTACSFLEAQWFAEAFSRDHDLHASEYGPWMHRGVACGYTQRFSSKAKDFTFDIATVKGAGHYVPTDRPGPALQMISAFLRNEDYSTLIPYSLDRQELLPQYRVSLILSDEEIDREFSQRDEVTEITSTTVKPTTTTVTKPDRRTTPSVSTANQKASTTKSPFTTSTPSSKALSTTSTSSSTASLLAACLLLIGTSFF</sequence>
<evidence type="ECO:0000256" key="3">
    <source>
        <dbReference type="SAM" id="MobiDB-lite"/>
    </source>
</evidence>
<dbReference type="PANTHER" id="PTHR11802">
    <property type="entry name" value="SERINE PROTEASE FAMILY S10 SERINE CARBOXYPEPTIDASE"/>
    <property type="match status" value="1"/>
</dbReference>
<dbReference type="InterPro" id="IPR029058">
    <property type="entry name" value="AB_hydrolase_fold"/>
</dbReference>
<feature type="region of interest" description="Disordered" evidence="3">
    <location>
        <begin position="3776"/>
        <end position="3802"/>
    </location>
</feature>
<dbReference type="PRINTS" id="PR00724">
    <property type="entry name" value="CRBOXYPTASEC"/>
</dbReference>
<dbReference type="EC" id="3.4.16.-" evidence="2"/>
<protein>
    <recommendedName>
        <fullName evidence="2">Carboxypeptidase</fullName>
        <ecNumber evidence="2">3.4.16.-</ecNumber>
    </recommendedName>
</protein>
<feature type="compositionally biased region" description="Low complexity" evidence="3">
    <location>
        <begin position="4039"/>
        <end position="4058"/>
    </location>
</feature>
<feature type="signal peptide" evidence="2">
    <location>
        <begin position="1"/>
        <end position="18"/>
    </location>
</feature>
<reference evidence="5" key="1">
    <citation type="journal article" date="2008" name="Nat. Genet.">
        <title>The Pristionchus pacificus genome provides a unique perspective on nematode lifestyle and parasitism.</title>
        <authorList>
            <person name="Dieterich C."/>
            <person name="Clifton S.W."/>
            <person name="Schuster L.N."/>
            <person name="Chinwalla A."/>
            <person name="Delehaunty K."/>
            <person name="Dinkelacker I."/>
            <person name="Fulton L."/>
            <person name="Fulton R."/>
            <person name="Godfrey J."/>
            <person name="Minx P."/>
            <person name="Mitreva M."/>
            <person name="Roeseler W."/>
            <person name="Tian H."/>
            <person name="Witte H."/>
            <person name="Yang S.P."/>
            <person name="Wilson R.K."/>
            <person name="Sommer R.J."/>
        </authorList>
    </citation>
    <scope>NUCLEOTIDE SEQUENCE [LARGE SCALE GENOMIC DNA]</scope>
    <source>
        <strain evidence="5">PS312</strain>
    </source>
</reference>
<organism evidence="4 5">
    <name type="scientific">Pristionchus pacificus</name>
    <name type="common">Parasitic nematode worm</name>
    <dbReference type="NCBI Taxonomy" id="54126"/>
    <lineage>
        <taxon>Eukaryota</taxon>
        <taxon>Metazoa</taxon>
        <taxon>Ecdysozoa</taxon>
        <taxon>Nematoda</taxon>
        <taxon>Chromadorea</taxon>
        <taxon>Rhabditida</taxon>
        <taxon>Rhabditina</taxon>
        <taxon>Diplogasteromorpha</taxon>
        <taxon>Diplogasteroidea</taxon>
        <taxon>Neodiplogasteridae</taxon>
        <taxon>Pristionchus</taxon>
    </lineage>
</organism>
<proteinExistence type="inferred from homology"/>
<dbReference type="InterPro" id="IPR018202">
    <property type="entry name" value="Ser_caboxypep_ser_AS"/>
</dbReference>
<dbReference type="PANTHER" id="PTHR11802:SF480">
    <property type="entry name" value="CARBOXYPEPTIDASE"/>
    <property type="match status" value="1"/>
</dbReference>
<dbReference type="InterPro" id="IPR001563">
    <property type="entry name" value="Peptidase_S10"/>
</dbReference>
<dbReference type="EnsemblMetazoa" id="PPA27039.1">
    <property type="protein sequence ID" value="PPA27039.1"/>
    <property type="gene ID" value="WBGene00116593"/>
</dbReference>
<name>A0A2A6CQC7_PRIPA</name>
<keyword evidence="2" id="KW-0121">Carboxypeptidase</keyword>
<dbReference type="GO" id="GO:0006508">
    <property type="term" value="P:proteolysis"/>
    <property type="evidence" value="ECO:0007669"/>
    <property type="project" value="UniProtKB-KW"/>
</dbReference>
<keyword evidence="2" id="KW-0732">Signal</keyword>
<accession>A0A2A6CQC7</accession>
<dbReference type="Proteomes" id="UP000005239">
    <property type="component" value="Unassembled WGS sequence"/>
</dbReference>
<feature type="chain" id="PRO_5042620833" description="Carboxypeptidase" evidence="2">
    <location>
        <begin position="19"/>
        <end position="4080"/>
    </location>
</feature>
<dbReference type="InterPro" id="IPR033124">
    <property type="entry name" value="Ser_caboxypep_his_AS"/>
</dbReference>
<dbReference type="OrthoDB" id="443318at2759"/>
<dbReference type="FunFam" id="3.40.50.1820:FF:000401">
    <property type="entry name" value="Carboxypeptidase"/>
    <property type="match status" value="1"/>
</dbReference>
<feature type="compositionally biased region" description="Low complexity" evidence="3">
    <location>
        <begin position="4012"/>
        <end position="4021"/>
    </location>
</feature>
<dbReference type="Pfam" id="PF00450">
    <property type="entry name" value="Peptidase_S10"/>
    <property type="match status" value="9"/>
</dbReference>
<dbReference type="PROSITE" id="PS00560">
    <property type="entry name" value="CARBOXYPEPT_SER_HIS"/>
    <property type="match status" value="6"/>
</dbReference>
<evidence type="ECO:0000256" key="1">
    <source>
        <dbReference type="ARBA" id="ARBA00009431"/>
    </source>
</evidence>
<feature type="region of interest" description="Disordered" evidence="3">
    <location>
        <begin position="4012"/>
        <end position="4058"/>
    </location>
</feature>